<comment type="caution">
    <text evidence="1">The sequence shown here is derived from an EMBL/GenBank/DDBJ whole genome shotgun (WGS) entry which is preliminary data.</text>
</comment>
<evidence type="ECO:0000313" key="2">
    <source>
        <dbReference type="Proteomes" id="UP000789759"/>
    </source>
</evidence>
<keyword evidence="2" id="KW-1185">Reference proteome</keyword>
<feature type="non-terminal residue" evidence="1">
    <location>
        <position position="71"/>
    </location>
</feature>
<accession>A0A9N9KA82</accession>
<proteinExistence type="predicted"/>
<evidence type="ECO:0000313" key="1">
    <source>
        <dbReference type="EMBL" id="CAG8814900.1"/>
    </source>
</evidence>
<reference evidence="1" key="1">
    <citation type="submission" date="2021-06" db="EMBL/GenBank/DDBJ databases">
        <authorList>
            <person name="Kallberg Y."/>
            <person name="Tangrot J."/>
            <person name="Rosling A."/>
        </authorList>
    </citation>
    <scope>NUCLEOTIDE SEQUENCE</scope>
    <source>
        <strain evidence="1">FL966</strain>
    </source>
</reference>
<name>A0A9N9KA82_9GLOM</name>
<dbReference type="OrthoDB" id="2277862at2759"/>
<feature type="non-terminal residue" evidence="1">
    <location>
        <position position="1"/>
    </location>
</feature>
<sequence length="71" mass="8282">TKYIGRYSEILIVDNTHKTNIYKYLLISAVNIKNISNKKEVLASYQIVITWIEDEIFMSNKDQALQNNTSK</sequence>
<dbReference type="AlphaFoldDB" id="A0A9N9KA82"/>
<protein>
    <submittedName>
        <fullName evidence="1">20963_t:CDS:1</fullName>
    </submittedName>
</protein>
<organism evidence="1 2">
    <name type="scientific">Cetraspora pellucida</name>
    <dbReference type="NCBI Taxonomy" id="1433469"/>
    <lineage>
        <taxon>Eukaryota</taxon>
        <taxon>Fungi</taxon>
        <taxon>Fungi incertae sedis</taxon>
        <taxon>Mucoromycota</taxon>
        <taxon>Glomeromycotina</taxon>
        <taxon>Glomeromycetes</taxon>
        <taxon>Diversisporales</taxon>
        <taxon>Gigasporaceae</taxon>
        <taxon>Cetraspora</taxon>
    </lineage>
</organism>
<dbReference type="EMBL" id="CAJVQA010042510">
    <property type="protein sequence ID" value="CAG8814900.1"/>
    <property type="molecule type" value="Genomic_DNA"/>
</dbReference>
<gene>
    <name evidence="1" type="ORF">CPELLU_LOCUS19070</name>
</gene>
<dbReference type="Proteomes" id="UP000789759">
    <property type="component" value="Unassembled WGS sequence"/>
</dbReference>